<dbReference type="EC" id="2.7.7.7" evidence="1"/>
<dbReference type="AlphaFoldDB" id="A0A346XVQ4"/>
<evidence type="ECO:0000313" key="9">
    <source>
        <dbReference type="EMBL" id="AXV06301.1"/>
    </source>
</evidence>
<reference evidence="9 10" key="1">
    <citation type="submission" date="2018-09" db="EMBL/GenBank/DDBJ databases">
        <title>Complete genome sequence of Euzebya sp. DY32-46 isolated from seawater of Pacific Ocean.</title>
        <authorList>
            <person name="Xu L."/>
            <person name="Wu Y.-H."/>
            <person name="Xu X.-W."/>
        </authorList>
    </citation>
    <scope>NUCLEOTIDE SEQUENCE [LARGE SCALE GENOMIC DNA]</scope>
    <source>
        <strain evidence="9 10">DY32-46</strain>
    </source>
</reference>
<proteinExistence type="inferred from homology"/>
<keyword evidence="4" id="KW-0235">DNA replication</keyword>
<dbReference type="GO" id="GO:0009360">
    <property type="term" value="C:DNA polymerase III complex"/>
    <property type="evidence" value="ECO:0007669"/>
    <property type="project" value="TreeGrafter"/>
</dbReference>
<organism evidence="9 10">
    <name type="scientific">Euzebya pacifica</name>
    <dbReference type="NCBI Taxonomy" id="1608957"/>
    <lineage>
        <taxon>Bacteria</taxon>
        <taxon>Bacillati</taxon>
        <taxon>Actinomycetota</taxon>
        <taxon>Nitriliruptoria</taxon>
        <taxon>Euzebyales</taxon>
    </lineage>
</organism>
<evidence type="ECO:0000256" key="2">
    <source>
        <dbReference type="ARBA" id="ARBA00022679"/>
    </source>
</evidence>
<dbReference type="Proteomes" id="UP000264006">
    <property type="component" value="Chromosome"/>
</dbReference>
<dbReference type="EMBL" id="CP031165">
    <property type="protein sequence ID" value="AXV06301.1"/>
    <property type="molecule type" value="Genomic_DNA"/>
</dbReference>
<keyword evidence="2" id="KW-0808">Transferase</keyword>
<comment type="catalytic activity">
    <reaction evidence="7">
        <text>DNA(n) + a 2'-deoxyribonucleoside 5'-triphosphate = DNA(n+1) + diphosphate</text>
        <dbReference type="Rhea" id="RHEA:22508"/>
        <dbReference type="Rhea" id="RHEA-COMP:17339"/>
        <dbReference type="Rhea" id="RHEA-COMP:17340"/>
        <dbReference type="ChEBI" id="CHEBI:33019"/>
        <dbReference type="ChEBI" id="CHEBI:61560"/>
        <dbReference type="ChEBI" id="CHEBI:173112"/>
        <dbReference type="EC" id="2.7.7.7"/>
    </reaction>
</comment>
<dbReference type="GO" id="GO:0003887">
    <property type="term" value="F:DNA-directed DNA polymerase activity"/>
    <property type="evidence" value="ECO:0007669"/>
    <property type="project" value="UniProtKB-KW"/>
</dbReference>
<keyword evidence="5" id="KW-0239">DNA-directed DNA polymerase</keyword>
<sequence length="329" mass="35046">MMSRPPAYLFTGPEQLLVRRAADRLLAELKQEAGGELDISEVRGSDLGEDSLPDLRTASLFAVPRAYVVRDAQLLPKVAANALKYEIEHQTASATIVLMSSGTKAIMGLAKAVKAAGGRVDVAPPREFEDKAWRSLVNDEFRLHDRSASQDAVEAVLDASGLSVNAIAEKVAQACAAAPKGKTVTREVVDQVVVGHGSRGAFAVADAMCDRDPATALRLLRGCLDAGDHPVMILGALTYKMRQLVAVAAGVDGRSVGLSISRPMANRLQGARRNFGPGELTAALQHLAACDLEIKSGDLDQNFAIERAVLGVASRERLPVPDPDREILR</sequence>
<dbReference type="GO" id="GO:0006261">
    <property type="term" value="P:DNA-templated DNA replication"/>
    <property type="evidence" value="ECO:0007669"/>
    <property type="project" value="TreeGrafter"/>
</dbReference>
<feature type="domain" description="DNA polymerase III delta subunit-like C-terminal" evidence="8">
    <location>
        <begin position="201"/>
        <end position="310"/>
    </location>
</feature>
<evidence type="ECO:0000256" key="1">
    <source>
        <dbReference type="ARBA" id="ARBA00012417"/>
    </source>
</evidence>
<dbReference type="Pfam" id="PF21694">
    <property type="entry name" value="DNA_pol3_delta_C"/>
    <property type="match status" value="1"/>
</dbReference>
<dbReference type="InterPro" id="IPR008921">
    <property type="entry name" value="DNA_pol3_clamp-load_cplx_C"/>
</dbReference>
<evidence type="ECO:0000256" key="7">
    <source>
        <dbReference type="ARBA" id="ARBA00049244"/>
    </source>
</evidence>
<keyword evidence="10" id="KW-1185">Reference proteome</keyword>
<dbReference type="GO" id="GO:0003677">
    <property type="term" value="F:DNA binding"/>
    <property type="evidence" value="ECO:0007669"/>
    <property type="project" value="InterPro"/>
</dbReference>
<dbReference type="Gene3D" id="3.40.50.300">
    <property type="entry name" value="P-loop containing nucleotide triphosphate hydrolases"/>
    <property type="match status" value="1"/>
</dbReference>
<comment type="similarity">
    <text evidence="6">Belongs to the DNA polymerase HolA subunit family.</text>
</comment>
<dbReference type="InterPro" id="IPR048466">
    <property type="entry name" value="DNA_pol3_delta-like_C"/>
</dbReference>
<dbReference type="KEGG" id="euz:DVS28_a1609"/>
<dbReference type="PANTHER" id="PTHR34388">
    <property type="entry name" value="DNA POLYMERASE III SUBUNIT DELTA"/>
    <property type="match status" value="1"/>
</dbReference>
<evidence type="ECO:0000256" key="4">
    <source>
        <dbReference type="ARBA" id="ARBA00022705"/>
    </source>
</evidence>
<evidence type="ECO:0000256" key="6">
    <source>
        <dbReference type="ARBA" id="ARBA00034754"/>
    </source>
</evidence>
<keyword evidence="3" id="KW-0548">Nucleotidyltransferase</keyword>
<dbReference type="Gene3D" id="1.20.272.10">
    <property type="match status" value="1"/>
</dbReference>
<dbReference type="InterPro" id="IPR027417">
    <property type="entry name" value="P-loop_NTPase"/>
</dbReference>
<gene>
    <name evidence="9" type="ORF">DVS28_a1609</name>
</gene>
<dbReference type="SUPFAM" id="SSF48019">
    <property type="entry name" value="post-AAA+ oligomerization domain-like"/>
    <property type="match status" value="1"/>
</dbReference>
<dbReference type="InterPro" id="IPR005790">
    <property type="entry name" value="DNA_polIII_delta"/>
</dbReference>
<accession>A0A346XVQ4</accession>
<evidence type="ECO:0000313" key="10">
    <source>
        <dbReference type="Proteomes" id="UP000264006"/>
    </source>
</evidence>
<dbReference type="PANTHER" id="PTHR34388:SF1">
    <property type="entry name" value="DNA POLYMERASE III SUBUNIT DELTA"/>
    <property type="match status" value="1"/>
</dbReference>
<evidence type="ECO:0000256" key="3">
    <source>
        <dbReference type="ARBA" id="ARBA00022695"/>
    </source>
</evidence>
<protein>
    <recommendedName>
        <fullName evidence="1">DNA-directed DNA polymerase</fullName>
        <ecNumber evidence="1">2.7.7.7</ecNumber>
    </recommendedName>
</protein>
<evidence type="ECO:0000259" key="8">
    <source>
        <dbReference type="Pfam" id="PF21694"/>
    </source>
</evidence>
<evidence type="ECO:0000256" key="5">
    <source>
        <dbReference type="ARBA" id="ARBA00022932"/>
    </source>
</evidence>
<dbReference type="NCBIfam" id="TIGR01128">
    <property type="entry name" value="holA"/>
    <property type="match status" value="1"/>
</dbReference>
<dbReference type="SUPFAM" id="SSF52540">
    <property type="entry name" value="P-loop containing nucleoside triphosphate hydrolases"/>
    <property type="match status" value="1"/>
</dbReference>
<name>A0A346XVQ4_9ACTN</name>